<organism evidence="2 3">
    <name type="scientific">Marasmius crinis-equi</name>
    <dbReference type="NCBI Taxonomy" id="585013"/>
    <lineage>
        <taxon>Eukaryota</taxon>
        <taxon>Fungi</taxon>
        <taxon>Dikarya</taxon>
        <taxon>Basidiomycota</taxon>
        <taxon>Agaricomycotina</taxon>
        <taxon>Agaricomycetes</taxon>
        <taxon>Agaricomycetidae</taxon>
        <taxon>Agaricales</taxon>
        <taxon>Marasmiineae</taxon>
        <taxon>Marasmiaceae</taxon>
        <taxon>Marasmius</taxon>
    </lineage>
</organism>
<dbReference type="EMBL" id="JBAHYK010002032">
    <property type="protein sequence ID" value="KAL0566033.1"/>
    <property type="molecule type" value="Genomic_DNA"/>
</dbReference>
<evidence type="ECO:0000256" key="1">
    <source>
        <dbReference type="SAM" id="MobiDB-lite"/>
    </source>
</evidence>
<proteinExistence type="predicted"/>
<evidence type="ECO:0000313" key="2">
    <source>
        <dbReference type="EMBL" id="KAL0566033.1"/>
    </source>
</evidence>
<sequence>MSLPVNNNYGSDQNVNYGRDQNINYGHQYTSNGGPMNVSHNYSEPSGYKLISPQTPFTRLDLERTDMNVLKGRERVSLANWESGLRRQMIMVLSAGSVRGLE</sequence>
<feature type="compositionally biased region" description="Polar residues" evidence="1">
    <location>
        <begin position="1"/>
        <end position="44"/>
    </location>
</feature>
<feature type="region of interest" description="Disordered" evidence="1">
    <location>
        <begin position="1"/>
        <end position="47"/>
    </location>
</feature>
<accession>A0ABR3ET91</accession>
<evidence type="ECO:0000313" key="3">
    <source>
        <dbReference type="Proteomes" id="UP001465976"/>
    </source>
</evidence>
<name>A0ABR3ET91_9AGAR</name>
<dbReference type="Proteomes" id="UP001465976">
    <property type="component" value="Unassembled WGS sequence"/>
</dbReference>
<comment type="caution">
    <text evidence="2">The sequence shown here is derived from an EMBL/GenBank/DDBJ whole genome shotgun (WGS) entry which is preliminary data.</text>
</comment>
<gene>
    <name evidence="2" type="ORF">V5O48_015985</name>
</gene>
<reference evidence="2 3" key="1">
    <citation type="submission" date="2024-02" db="EMBL/GenBank/DDBJ databases">
        <title>A draft genome for the cacao thread blight pathogen Marasmius crinis-equi.</title>
        <authorList>
            <person name="Cohen S.P."/>
            <person name="Baruah I.K."/>
            <person name="Amoako-Attah I."/>
            <person name="Bukari Y."/>
            <person name="Meinhardt L.W."/>
            <person name="Bailey B.A."/>
        </authorList>
    </citation>
    <scope>NUCLEOTIDE SEQUENCE [LARGE SCALE GENOMIC DNA]</scope>
    <source>
        <strain evidence="2 3">GH-76</strain>
    </source>
</reference>
<keyword evidence="3" id="KW-1185">Reference proteome</keyword>
<protein>
    <submittedName>
        <fullName evidence="2">Uncharacterized protein</fullName>
    </submittedName>
</protein>